<dbReference type="InterPro" id="IPR025698">
    <property type="entry name" value="2TM_dom"/>
</dbReference>
<dbReference type="RefSeq" id="WP_331255834.1">
    <property type="nucleotide sequence ID" value="NZ_CP133270.1"/>
</dbReference>
<feature type="transmembrane region" description="Helical" evidence="2">
    <location>
        <begin position="16"/>
        <end position="35"/>
    </location>
</feature>
<reference evidence="4 5" key="1">
    <citation type="journal article" date="2024" name="Environ. Microbiol.">
        <title>Novel evolutionary insights on the interactions of the Holosporales (Alphaproteobacteria) with eukaryotic hosts from comparative genomics.</title>
        <authorList>
            <person name="Giovannini M."/>
            <person name="Petroni G."/>
            <person name="Castelli M."/>
        </authorList>
    </citation>
    <scope>NUCLEOTIDE SEQUENCE [LARGE SCALE GENOMIC DNA]</scope>
    <source>
        <strain evidence="4 5">US_Bl 15I1</strain>
    </source>
</reference>
<dbReference type="EMBL" id="CP133270">
    <property type="protein sequence ID" value="WVX67032.1"/>
    <property type="molecule type" value="Genomic_DNA"/>
</dbReference>
<evidence type="ECO:0000259" key="3">
    <source>
        <dbReference type="Pfam" id="PF13239"/>
    </source>
</evidence>
<keyword evidence="2" id="KW-1133">Transmembrane helix</keyword>
<sequence length="114" mass="12837">MNEKEAREYVKNLKKFYTEAVGFGGVVLLFILIWAASGMGYFWPLWVILFGGMGLLYRAINFGFLPQLTEMLPFTNPQWEDDQVKKLTTPASSSKAKKGKAVAKTEDYDESEGA</sequence>
<keyword evidence="5" id="KW-1185">Reference proteome</keyword>
<proteinExistence type="predicted"/>
<feature type="domain" description="2TM" evidence="3">
    <location>
        <begin position="4"/>
        <end position="87"/>
    </location>
</feature>
<organism evidence="4 5">
    <name type="scientific">Candidatus Bealeia paramacronuclearis</name>
    <dbReference type="NCBI Taxonomy" id="1921001"/>
    <lineage>
        <taxon>Bacteria</taxon>
        <taxon>Pseudomonadati</taxon>
        <taxon>Pseudomonadota</taxon>
        <taxon>Alphaproteobacteria</taxon>
        <taxon>Holosporales</taxon>
        <taxon>Holosporaceae</taxon>
        <taxon>Candidatus Bealeia</taxon>
    </lineage>
</organism>
<evidence type="ECO:0000256" key="2">
    <source>
        <dbReference type="SAM" id="Phobius"/>
    </source>
</evidence>
<dbReference type="Proteomes" id="UP001330434">
    <property type="component" value="Chromosome"/>
</dbReference>
<accession>A0ABZ2C3K8</accession>
<feature type="region of interest" description="Disordered" evidence="1">
    <location>
        <begin position="85"/>
        <end position="114"/>
    </location>
</feature>
<keyword evidence="2" id="KW-0812">Transmembrane</keyword>
<dbReference type="Pfam" id="PF13239">
    <property type="entry name" value="2TM"/>
    <property type="match status" value="1"/>
</dbReference>
<gene>
    <name evidence="4" type="ORF">Bealeia1_01228</name>
</gene>
<evidence type="ECO:0000256" key="1">
    <source>
        <dbReference type="SAM" id="MobiDB-lite"/>
    </source>
</evidence>
<keyword evidence="2" id="KW-0472">Membrane</keyword>
<evidence type="ECO:0000313" key="5">
    <source>
        <dbReference type="Proteomes" id="UP001330434"/>
    </source>
</evidence>
<protein>
    <submittedName>
        <fullName evidence="4">2TM domain-containing protein</fullName>
    </submittedName>
</protein>
<feature type="transmembrane region" description="Helical" evidence="2">
    <location>
        <begin position="41"/>
        <end position="60"/>
    </location>
</feature>
<name>A0ABZ2C3K8_9PROT</name>
<evidence type="ECO:0000313" key="4">
    <source>
        <dbReference type="EMBL" id="WVX67032.1"/>
    </source>
</evidence>